<keyword evidence="2" id="KW-1133">Transmembrane helix</keyword>
<name>A0A8J7LW93_9BACT</name>
<dbReference type="Proteomes" id="UP000636888">
    <property type="component" value="Unassembled WGS sequence"/>
</dbReference>
<evidence type="ECO:0000256" key="2">
    <source>
        <dbReference type="SAM" id="Phobius"/>
    </source>
</evidence>
<dbReference type="RefSeq" id="WP_199384406.1">
    <property type="nucleotide sequence ID" value="NZ_JAEMHM010000009.1"/>
</dbReference>
<feature type="transmembrane region" description="Helical" evidence="2">
    <location>
        <begin position="108"/>
        <end position="129"/>
    </location>
</feature>
<organism evidence="3 4">
    <name type="scientific">Geomesophilobacter sediminis</name>
    <dbReference type="NCBI Taxonomy" id="2798584"/>
    <lineage>
        <taxon>Bacteria</taxon>
        <taxon>Pseudomonadati</taxon>
        <taxon>Thermodesulfobacteriota</taxon>
        <taxon>Desulfuromonadia</taxon>
        <taxon>Geobacterales</taxon>
        <taxon>Geobacteraceae</taxon>
        <taxon>Geomesophilobacter</taxon>
    </lineage>
</organism>
<evidence type="ECO:0000256" key="1">
    <source>
        <dbReference type="SAM" id="MobiDB-lite"/>
    </source>
</evidence>
<evidence type="ECO:0000313" key="3">
    <source>
        <dbReference type="EMBL" id="MBJ6725515.1"/>
    </source>
</evidence>
<gene>
    <name evidence="3" type="ORF">JFN93_12415</name>
</gene>
<reference evidence="3" key="1">
    <citation type="submission" date="2020-12" db="EMBL/GenBank/DDBJ databases">
        <title>Geomonas sp. Red875, isolated from river sediment.</title>
        <authorList>
            <person name="Xu Z."/>
            <person name="Zhang Z."/>
            <person name="Masuda Y."/>
            <person name="Itoh H."/>
            <person name="Senoo K."/>
        </authorList>
    </citation>
    <scope>NUCLEOTIDE SEQUENCE</scope>
    <source>
        <strain evidence="3">Red875</strain>
    </source>
</reference>
<protein>
    <submittedName>
        <fullName evidence="3">Uncharacterized protein</fullName>
    </submittedName>
</protein>
<keyword evidence="2" id="KW-0812">Transmembrane</keyword>
<keyword evidence="2" id="KW-0472">Membrane</keyword>
<accession>A0A8J7LW93</accession>
<evidence type="ECO:0000313" key="4">
    <source>
        <dbReference type="Proteomes" id="UP000636888"/>
    </source>
</evidence>
<feature type="compositionally biased region" description="Low complexity" evidence="1">
    <location>
        <begin position="40"/>
        <end position="55"/>
    </location>
</feature>
<dbReference type="EMBL" id="JAEMHM010000009">
    <property type="protein sequence ID" value="MBJ6725515.1"/>
    <property type="molecule type" value="Genomic_DNA"/>
</dbReference>
<dbReference type="AlphaFoldDB" id="A0A8J7LW93"/>
<proteinExistence type="predicted"/>
<feature type="region of interest" description="Disordered" evidence="1">
    <location>
        <begin position="36"/>
        <end position="55"/>
    </location>
</feature>
<comment type="caution">
    <text evidence="3">The sequence shown here is derived from an EMBL/GenBank/DDBJ whole genome shotgun (WGS) entry which is preliminary data.</text>
</comment>
<sequence length="130" mass="13828">MVISLLTVLRAVPWAEVIENAPKVVDGAKKLWKTAMKSNAPDAAPGPAAGPSPSDSVAALEARVESLETAVLELKKEMRESAGLIKALADQNAQLIGRIEANRVRMIWWGWLTASSALVALIALGVALYK</sequence>
<keyword evidence="4" id="KW-1185">Reference proteome</keyword>